<name>A0A1I7ZG01_9BILA</name>
<keyword evidence="1" id="KW-1185">Reference proteome</keyword>
<dbReference type="Proteomes" id="UP000095287">
    <property type="component" value="Unplaced"/>
</dbReference>
<dbReference type="AlphaFoldDB" id="A0A1I7ZG01"/>
<sequence length="216" mass="24660">MDIEDLTQKKHVNIDNIKVSIFLIIPSIAKKADEHDKEMLQRLLSRSNGPTRVQMLKWTLQNPALAPLLDAIPRVGSIQVDGAADDVTGALSLVEKHIVRGCLEELDCFGGFFPRTSFPIIDAFLQTSSFTSLRVNVEEHDHAKELARLIARILNQRWSAFRKITVRANVFMSLEFTMEMIRKTERKKEDRRPVDIKMITLSDSVGFSISVEVKRW</sequence>
<organism evidence="1 2">
    <name type="scientific">Steinernema glaseri</name>
    <dbReference type="NCBI Taxonomy" id="37863"/>
    <lineage>
        <taxon>Eukaryota</taxon>
        <taxon>Metazoa</taxon>
        <taxon>Ecdysozoa</taxon>
        <taxon>Nematoda</taxon>
        <taxon>Chromadorea</taxon>
        <taxon>Rhabditida</taxon>
        <taxon>Tylenchina</taxon>
        <taxon>Panagrolaimomorpha</taxon>
        <taxon>Strongyloidoidea</taxon>
        <taxon>Steinernematidae</taxon>
        <taxon>Steinernema</taxon>
    </lineage>
</organism>
<accession>A0A1I7ZG01</accession>
<proteinExistence type="predicted"/>
<reference evidence="2" key="1">
    <citation type="submission" date="2016-11" db="UniProtKB">
        <authorList>
            <consortium name="WormBaseParasite"/>
        </authorList>
    </citation>
    <scope>IDENTIFICATION</scope>
</reference>
<protein>
    <submittedName>
        <fullName evidence="2">FBD domain-containing protein</fullName>
    </submittedName>
</protein>
<dbReference type="WBParaSite" id="L893_g26157.t1">
    <property type="protein sequence ID" value="L893_g26157.t1"/>
    <property type="gene ID" value="L893_g26157"/>
</dbReference>
<evidence type="ECO:0000313" key="1">
    <source>
        <dbReference type="Proteomes" id="UP000095287"/>
    </source>
</evidence>
<evidence type="ECO:0000313" key="2">
    <source>
        <dbReference type="WBParaSite" id="L893_g26157.t1"/>
    </source>
</evidence>